<evidence type="ECO:0000313" key="2">
    <source>
        <dbReference type="EMBL" id="MCR6097907.1"/>
    </source>
</evidence>
<accession>A0A9Q4G0B5</accession>
<feature type="transmembrane region" description="Helical" evidence="1">
    <location>
        <begin position="38"/>
        <end position="60"/>
    </location>
</feature>
<reference evidence="2" key="1">
    <citation type="submission" date="2020-06" db="EMBL/GenBank/DDBJ databases">
        <title>Insight into the genomes of haloalkaliphilic bacilli from Kenyan soda lakes.</title>
        <authorList>
            <person name="Mwirichia R."/>
            <person name="Villamizar G.C."/>
            <person name="Poehlein A."/>
            <person name="Mugweru J."/>
            <person name="Kipnyargis A."/>
            <person name="Kiplimo D."/>
            <person name="Orwa P."/>
            <person name="Daniel R."/>
        </authorList>
    </citation>
    <scope>NUCLEOTIDE SEQUENCE</scope>
    <source>
        <strain evidence="2">B1096_S55</strain>
    </source>
</reference>
<gene>
    <name evidence="2" type="primary">thiW</name>
    <name evidence="2" type="ORF">HXA33_15325</name>
</gene>
<keyword evidence="1" id="KW-0812">Transmembrane</keyword>
<dbReference type="Gene3D" id="1.10.1760.20">
    <property type="match status" value="1"/>
</dbReference>
<dbReference type="PIRSF" id="PIRSF024534">
    <property type="entry name" value="ThiW"/>
    <property type="match status" value="1"/>
</dbReference>
<evidence type="ECO:0000256" key="1">
    <source>
        <dbReference type="SAM" id="Phobius"/>
    </source>
</evidence>
<name>A0A9Q4G0B5_SALAG</name>
<dbReference type="Proteomes" id="UP001057753">
    <property type="component" value="Unassembled WGS sequence"/>
</dbReference>
<keyword evidence="1" id="KW-0472">Membrane</keyword>
<keyword evidence="3" id="KW-1185">Reference proteome</keyword>
<proteinExistence type="predicted"/>
<evidence type="ECO:0000313" key="3">
    <source>
        <dbReference type="Proteomes" id="UP001057753"/>
    </source>
</evidence>
<dbReference type="NCBIfam" id="TIGR02359">
    <property type="entry name" value="thiW"/>
    <property type="match status" value="1"/>
</dbReference>
<feature type="transmembrane region" description="Helical" evidence="1">
    <location>
        <begin position="99"/>
        <end position="122"/>
    </location>
</feature>
<sequence>MTRTYKLTLMAMLIAIGLVGAMFIWFPAGVARAFPVQHAVNVIAAVLLGPGPAVLIAFAIGLLRNLLGIGTLLAFPGGMVGALLAGIAYRTFKHKGAAALGEVIGTAFIGSLLAVPIAHIFLGQAAGVFFFVPGFFVSSISGALLAWIILSRIPSHKLPHSIIKK</sequence>
<dbReference type="EMBL" id="JABXYM010000001">
    <property type="protein sequence ID" value="MCR6097907.1"/>
    <property type="molecule type" value="Genomic_DNA"/>
</dbReference>
<dbReference type="AlphaFoldDB" id="A0A9Q4G0B5"/>
<organism evidence="2 3">
    <name type="scientific">Salipaludibacillus agaradhaerens</name>
    <name type="common">Bacillus agaradhaerens</name>
    <dbReference type="NCBI Taxonomy" id="76935"/>
    <lineage>
        <taxon>Bacteria</taxon>
        <taxon>Bacillati</taxon>
        <taxon>Bacillota</taxon>
        <taxon>Bacilli</taxon>
        <taxon>Bacillales</taxon>
        <taxon>Bacillaceae</taxon>
    </lineage>
</organism>
<keyword evidence="1" id="KW-1133">Transmembrane helix</keyword>
<dbReference type="Pfam" id="PF09512">
    <property type="entry name" value="ThiW"/>
    <property type="match status" value="1"/>
</dbReference>
<feature type="transmembrane region" description="Helical" evidence="1">
    <location>
        <begin position="6"/>
        <end position="26"/>
    </location>
</feature>
<feature type="transmembrane region" description="Helical" evidence="1">
    <location>
        <begin position="66"/>
        <end position="87"/>
    </location>
</feature>
<protein>
    <submittedName>
        <fullName evidence="2">Energy coupling factor transporter S component ThiW</fullName>
    </submittedName>
</protein>
<comment type="caution">
    <text evidence="2">The sequence shown here is derived from an EMBL/GenBank/DDBJ whole genome shotgun (WGS) entry which is preliminary data.</text>
</comment>
<dbReference type="RefSeq" id="WP_257822285.1">
    <property type="nucleotide sequence ID" value="NZ_JABXYM010000001.1"/>
</dbReference>
<feature type="transmembrane region" description="Helical" evidence="1">
    <location>
        <begin position="128"/>
        <end position="150"/>
    </location>
</feature>
<dbReference type="InterPro" id="IPR012652">
    <property type="entry name" value="ThiW"/>
</dbReference>